<protein>
    <submittedName>
        <fullName evidence="1">Uncharacterized protein</fullName>
    </submittedName>
</protein>
<name>A0ABD7C0E3_STEMA</name>
<dbReference type="AlphaFoldDB" id="A0ABD7C0E3"/>
<dbReference type="RefSeq" id="WP_201116980.1">
    <property type="nucleotide sequence ID" value="NZ_CP067993.1"/>
</dbReference>
<evidence type="ECO:0000313" key="1">
    <source>
        <dbReference type="EMBL" id="QQQ41313.1"/>
    </source>
</evidence>
<reference evidence="1 2" key="1">
    <citation type="submission" date="2021-01" db="EMBL/GenBank/DDBJ databases">
        <title>Genome Characterization of a novel Stenotrophomonas isolate with high keratinase activity.</title>
        <authorList>
            <person name="Cao Z.-J."/>
        </authorList>
    </citation>
    <scope>NUCLEOTIDE SEQUENCE [LARGE SCALE GENOMIC DNA]</scope>
    <source>
        <strain evidence="1 2">DHHJ</strain>
    </source>
</reference>
<organism evidence="1 2">
    <name type="scientific">Stenotrophomonas maltophilia</name>
    <name type="common">Pseudomonas maltophilia</name>
    <name type="synonym">Xanthomonas maltophilia</name>
    <dbReference type="NCBI Taxonomy" id="40324"/>
    <lineage>
        <taxon>Bacteria</taxon>
        <taxon>Pseudomonadati</taxon>
        <taxon>Pseudomonadota</taxon>
        <taxon>Gammaproteobacteria</taxon>
        <taxon>Lysobacterales</taxon>
        <taxon>Lysobacteraceae</taxon>
        <taxon>Stenotrophomonas</taxon>
        <taxon>Stenotrophomonas maltophilia group</taxon>
    </lineage>
</organism>
<dbReference type="EMBL" id="CP067993">
    <property type="protein sequence ID" value="QQQ41313.1"/>
    <property type="molecule type" value="Genomic_DNA"/>
</dbReference>
<accession>A0ABD7C0E3</accession>
<gene>
    <name evidence="1" type="ORF">JJL50_15320</name>
</gene>
<sequence length="136" mass="15052">MANLEAGLARAIDQSHREGDVAPFRAFEVAHSPELELLRAGAAGVDIDVQEIDAQRWKDQLSVMQPARHLVLDVENIETFTPREPYSGGLYHRYVRIGRHCYQLVAHQLESLESMVKRISDYEVAKAGVAAQGGAA</sequence>
<proteinExistence type="predicted"/>
<dbReference type="Proteomes" id="UP000596095">
    <property type="component" value="Chromosome"/>
</dbReference>
<evidence type="ECO:0000313" key="2">
    <source>
        <dbReference type="Proteomes" id="UP000596095"/>
    </source>
</evidence>